<dbReference type="Gene3D" id="1.10.132.20">
    <property type="entry name" value="Ribosome-recycling factor"/>
    <property type="match status" value="1"/>
</dbReference>
<dbReference type="OrthoDB" id="9804006at2"/>
<dbReference type="AlphaFoldDB" id="S0EUK8"/>
<dbReference type="SUPFAM" id="SSF55194">
    <property type="entry name" value="Ribosome recycling factor, RRF"/>
    <property type="match status" value="1"/>
</dbReference>
<comment type="subcellular location">
    <subcellularLocation>
        <location evidence="1 5">Cytoplasm</location>
    </subcellularLocation>
</comment>
<dbReference type="FunCoup" id="S0EUK8">
    <property type="interactions" value="478"/>
</dbReference>
<protein>
    <recommendedName>
        <fullName evidence="5">Ribosome-recycling factor</fullName>
        <shortName evidence="5">RRF</shortName>
    </recommendedName>
    <alternativeName>
        <fullName evidence="5">Ribosome-releasing factor</fullName>
    </alternativeName>
</protein>
<dbReference type="PANTHER" id="PTHR20982">
    <property type="entry name" value="RIBOSOME RECYCLING FACTOR"/>
    <property type="match status" value="1"/>
</dbReference>
<feature type="domain" description="Ribosome recycling factor" evidence="7">
    <location>
        <begin position="21"/>
        <end position="183"/>
    </location>
</feature>
<dbReference type="Gene3D" id="3.30.1360.40">
    <property type="match status" value="1"/>
</dbReference>
<dbReference type="FunFam" id="3.30.1360.40:FF:000001">
    <property type="entry name" value="Ribosome-recycling factor"/>
    <property type="match status" value="1"/>
</dbReference>
<comment type="function">
    <text evidence="5">Responsible for the release of ribosomes from messenger RNA at the termination of protein biosynthesis. May increase the efficiency of translation by recycling ribosomes from one round of translation to another.</text>
</comment>
<evidence type="ECO:0000313" key="9">
    <source>
        <dbReference type="Proteomes" id="UP000014227"/>
    </source>
</evidence>
<dbReference type="GO" id="GO:0005737">
    <property type="term" value="C:cytoplasm"/>
    <property type="evidence" value="ECO:0007669"/>
    <property type="project" value="UniProtKB-SubCell"/>
</dbReference>
<dbReference type="FunFam" id="1.10.132.20:FF:000001">
    <property type="entry name" value="Ribosome-recycling factor"/>
    <property type="match status" value="1"/>
</dbReference>
<organism evidence="8 9">
    <name type="scientific">Chthonomonas calidirosea (strain DSM 23976 / ICMP 18418 / T49)</name>
    <dbReference type="NCBI Taxonomy" id="1303518"/>
    <lineage>
        <taxon>Bacteria</taxon>
        <taxon>Bacillati</taxon>
        <taxon>Armatimonadota</taxon>
        <taxon>Chthonomonadia</taxon>
        <taxon>Chthonomonadales</taxon>
        <taxon>Chthonomonadaceae</taxon>
        <taxon>Chthonomonas</taxon>
    </lineage>
</organism>
<dbReference type="HAMAP" id="MF_00040">
    <property type="entry name" value="RRF"/>
    <property type="match status" value="1"/>
</dbReference>
<accession>S0EUK8</accession>
<evidence type="ECO:0000259" key="7">
    <source>
        <dbReference type="Pfam" id="PF01765"/>
    </source>
</evidence>
<dbReference type="eggNOG" id="COG0233">
    <property type="taxonomic scope" value="Bacteria"/>
</dbReference>
<keyword evidence="9" id="KW-1185">Reference proteome</keyword>
<dbReference type="EMBL" id="HF951689">
    <property type="protein sequence ID" value="CCW35348.1"/>
    <property type="molecule type" value="Genomic_DNA"/>
</dbReference>
<dbReference type="Proteomes" id="UP000014227">
    <property type="component" value="Chromosome I"/>
</dbReference>
<dbReference type="CDD" id="cd00520">
    <property type="entry name" value="RRF"/>
    <property type="match status" value="1"/>
</dbReference>
<keyword evidence="4 5" id="KW-0648">Protein biosynthesis</keyword>
<evidence type="ECO:0000256" key="3">
    <source>
        <dbReference type="ARBA" id="ARBA00022490"/>
    </source>
</evidence>
<keyword evidence="6" id="KW-0175">Coiled coil</keyword>
<proteinExistence type="inferred from homology"/>
<feature type="coiled-coil region" evidence="6">
    <location>
        <begin position="139"/>
        <end position="166"/>
    </location>
</feature>
<evidence type="ECO:0000256" key="6">
    <source>
        <dbReference type="SAM" id="Coils"/>
    </source>
</evidence>
<dbReference type="NCBIfam" id="TIGR00496">
    <property type="entry name" value="frr"/>
    <property type="match status" value="1"/>
</dbReference>
<dbReference type="InterPro" id="IPR036191">
    <property type="entry name" value="RRF_sf"/>
</dbReference>
<dbReference type="GO" id="GO:0006415">
    <property type="term" value="P:translational termination"/>
    <property type="evidence" value="ECO:0007669"/>
    <property type="project" value="UniProtKB-UniRule"/>
</dbReference>
<dbReference type="Pfam" id="PF01765">
    <property type="entry name" value="RRF"/>
    <property type="match status" value="1"/>
</dbReference>
<dbReference type="PATRIC" id="fig|1303518.3.peg.1570"/>
<evidence type="ECO:0000256" key="2">
    <source>
        <dbReference type="ARBA" id="ARBA00005912"/>
    </source>
</evidence>
<name>S0EUK8_CHTCT</name>
<reference evidence="9" key="1">
    <citation type="submission" date="2013-03" db="EMBL/GenBank/DDBJ databases">
        <title>Genome sequence of Chthonomonas calidirosea, the first sequenced genome from the Armatimonadetes phylum (formally candidate division OP10).</title>
        <authorList>
            <person name="Lee K.C.Y."/>
            <person name="Morgan X.C."/>
            <person name="Dunfield P.F."/>
            <person name="Tamas I."/>
            <person name="Houghton K.M."/>
            <person name="Vyssotski M."/>
            <person name="Ryan J.L.J."/>
            <person name="Lagutin K."/>
            <person name="McDonald I.R."/>
            <person name="Stott M.B."/>
        </authorList>
    </citation>
    <scope>NUCLEOTIDE SEQUENCE [LARGE SCALE GENOMIC DNA]</scope>
    <source>
        <strain evidence="9">DSM 23976 / ICMP 18418 / T49</strain>
    </source>
</reference>
<dbReference type="STRING" id="454171.CP488_02564"/>
<dbReference type="InterPro" id="IPR023584">
    <property type="entry name" value="Ribosome_recyc_fac_dom"/>
</dbReference>
<keyword evidence="3 5" id="KW-0963">Cytoplasm</keyword>
<dbReference type="RefSeq" id="WP_016482883.1">
    <property type="nucleotide sequence ID" value="NC_021487.1"/>
</dbReference>
<dbReference type="KEGG" id="ccz:CCALI_01532"/>
<dbReference type="InParanoid" id="S0EUK8"/>
<dbReference type="PANTHER" id="PTHR20982:SF3">
    <property type="entry name" value="MITOCHONDRIAL RIBOSOME RECYCLING FACTOR PSEUDO 1"/>
    <property type="match status" value="1"/>
</dbReference>
<dbReference type="InterPro" id="IPR002661">
    <property type="entry name" value="Ribosome_recyc_fac"/>
</dbReference>
<evidence type="ECO:0000313" key="8">
    <source>
        <dbReference type="EMBL" id="CCW35348.1"/>
    </source>
</evidence>
<gene>
    <name evidence="5" type="primary">frr</name>
    <name evidence="8" type="ORF">CCALI_01532</name>
</gene>
<evidence type="ECO:0000256" key="4">
    <source>
        <dbReference type="ARBA" id="ARBA00022917"/>
    </source>
</evidence>
<sequence length="185" mass="21057">MIQETLREAEERMKKAVEATQHEFSLIRTGRANPAILEHVRVDAYGTTLPLNQVASISVPEPRQLLITPFDRNILPQIEKGILKSDVGITPTNDGSALRLNIPPLNEERRKELIKQVHQKAEQGRASIRTVRHEAIKKLQTAKKASEISENEEKRAEEQVQKLVDKYTAEIDHLMKVKEAELMEV</sequence>
<comment type="similarity">
    <text evidence="2 5">Belongs to the RRF family.</text>
</comment>
<evidence type="ECO:0000256" key="5">
    <source>
        <dbReference type="HAMAP-Rule" id="MF_00040"/>
    </source>
</evidence>
<evidence type="ECO:0000256" key="1">
    <source>
        <dbReference type="ARBA" id="ARBA00004496"/>
    </source>
</evidence>
<dbReference type="GO" id="GO:0043023">
    <property type="term" value="F:ribosomal large subunit binding"/>
    <property type="evidence" value="ECO:0007669"/>
    <property type="project" value="TreeGrafter"/>
</dbReference>
<dbReference type="HOGENOM" id="CLU_073981_2_0_0"/>